<keyword evidence="1" id="KW-1133">Transmembrane helix</keyword>
<accession>A0A0E9SLB9</accession>
<dbReference type="AlphaFoldDB" id="A0A0E9SLB9"/>
<evidence type="ECO:0000256" key="1">
    <source>
        <dbReference type="SAM" id="Phobius"/>
    </source>
</evidence>
<evidence type="ECO:0000313" key="2">
    <source>
        <dbReference type="EMBL" id="JAH42022.1"/>
    </source>
</evidence>
<feature type="transmembrane region" description="Helical" evidence="1">
    <location>
        <begin position="12"/>
        <end position="32"/>
    </location>
</feature>
<reference evidence="2" key="2">
    <citation type="journal article" date="2015" name="Fish Shellfish Immunol.">
        <title>Early steps in the European eel (Anguilla anguilla)-Vibrio vulnificus interaction in the gills: Role of the RtxA13 toxin.</title>
        <authorList>
            <person name="Callol A."/>
            <person name="Pajuelo D."/>
            <person name="Ebbesson L."/>
            <person name="Teles M."/>
            <person name="MacKenzie S."/>
            <person name="Amaro C."/>
        </authorList>
    </citation>
    <scope>NUCLEOTIDE SEQUENCE</scope>
</reference>
<protein>
    <submittedName>
        <fullName evidence="2">Uncharacterized protein</fullName>
    </submittedName>
</protein>
<organism evidence="2">
    <name type="scientific">Anguilla anguilla</name>
    <name type="common">European freshwater eel</name>
    <name type="synonym">Muraena anguilla</name>
    <dbReference type="NCBI Taxonomy" id="7936"/>
    <lineage>
        <taxon>Eukaryota</taxon>
        <taxon>Metazoa</taxon>
        <taxon>Chordata</taxon>
        <taxon>Craniata</taxon>
        <taxon>Vertebrata</taxon>
        <taxon>Euteleostomi</taxon>
        <taxon>Actinopterygii</taxon>
        <taxon>Neopterygii</taxon>
        <taxon>Teleostei</taxon>
        <taxon>Anguilliformes</taxon>
        <taxon>Anguillidae</taxon>
        <taxon>Anguilla</taxon>
    </lineage>
</organism>
<keyword evidence="1" id="KW-0472">Membrane</keyword>
<name>A0A0E9SLB9_ANGAN</name>
<proteinExistence type="predicted"/>
<reference evidence="2" key="1">
    <citation type="submission" date="2014-11" db="EMBL/GenBank/DDBJ databases">
        <authorList>
            <person name="Amaro Gonzalez C."/>
        </authorList>
    </citation>
    <scope>NUCLEOTIDE SEQUENCE</scope>
</reference>
<sequence>MERNCCNVHILFYWCHFIGVIYLVYGSLVNVINRVHIQ</sequence>
<keyword evidence="1" id="KW-0812">Transmembrane</keyword>
<dbReference type="EMBL" id="GBXM01066555">
    <property type="protein sequence ID" value="JAH42022.1"/>
    <property type="molecule type" value="Transcribed_RNA"/>
</dbReference>